<protein>
    <submittedName>
        <fullName evidence="1">Uncharacterized protein</fullName>
    </submittedName>
</protein>
<sequence length="61" mass="6672">MTTIFQGRVPLPSPLLRVAGSPLPSLLSVFRAQLVEERQRRRLLQMMGLAGNPSRSGNGRG</sequence>
<organism evidence="1">
    <name type="scientific">Arundo donax</name>
    <name type="common">Giant reed</name>
    <name type="synonym">Donax arundinaceus</name>
    <dbReference type="NCBI Taxonomy" id="35708"/>
    <lineage>
        <taxon>Eukaryota</taxon>
        <taxon>Viridiplantae</taxon>
        <taxon>Streptophyta</taxon>
        <taxon>Embryophyta</taxon>
        <taxon>Tracheophyta</taxon>
        <taxon>Spermatophyta</taxon>
        <taxon>Magnoliopsida</taxon>
        <taxon>Liliopsida</taxon>
        <taxon>Poales</taxon>
        <taxon>Poaceae</taxon>
        <taxon>PACMAD clade</taxon>
        <taxon>Arundinoideae</taxon>
        <taxon>Arundineae</taxon>
        <taxon>Arundo</taxon>
    </lineage>
</organism>
<dbReference type="AlphaFoldDB" id="A0A0A9BGP4"/>
<proteinExistence type="predicted"/>
<reference evidence="1" key="1">
    <citation type="submission" date="2014-09" db="EMBL/GenBank/DDBJ databases">
        <authorList>
            <person name="Magalhaes I.L.F."/>
            <person name="Oliveira U."/>
            <person name="Santos F.R."/>
            <person name="Vidigal T.H.D.A."/>
            <person name="Brescovit A.D."/>
            <person name="Santos A.J."/>
        </authorList>
    </citation>
    <scope>NUCLEOTIDE SEQUENCE</scope>
    <source>
        <tissue evidence="1">Shoot tissue taken approximately 20 cm above the soil surface</tissue>
    </source>
</reference>
<reference evidence="1" key="2">
    <citation type="journal article" date="2015" name="Data Brief">
        <title>Shoot transcriptome of the giant reed, Arundo donax.</title>
        <authorList>
            <person name="Barrero R.A."/>
            <person name="Guerrero F.D."/>
            <person name="Moolhuijzen P."/>
            <person name="Goolsby J.A."/>
            <person name="Tidwell J."/>
            <person name="Bellgard S.E."/>
            <person name="Bellgard M.I."/>
        </authorList>
    </citation>
    <scope>NUCLEOTIDE SEQUENCE</scope>
    <source>
        <tissue evidence="1">Shoot tissue taken approximately 20 cm above the soil surface</tissue>
    </source>
</reference>
<name>A0A0A9BGP4_ARUDO</name>
<dbReference type="EMBL" id="GBRH01235384">
    <property type="protein sequence ID" value="JAD62511.1"/>
    <property type="molecule type" value="Transcribed_RNA"/>
</dbReference>
<evidence type="ECO:0000313" key="1">
    <source>
        <dbReference type="EMBL" id="JAD62511.1"/>
    </source>
</evidence>
<accession>A0A0A9BGP4</accession>